<dbReference type="AlphaFoldDB" id="A0A8S3X8R6"/>
<sequence>MRGSNCWTYHRLVVSRLELRLRPPRRACRARPTSFDVEKLQALEVQNVFAEVISKSIPHLDIHTGNLEDDWNTLSSHIFDVRTQVLGLKKRFNEDWFDENDEKLAVILAEYLQWLSDTKQLGTFYAEVRKLVGPKHRSSVPLKSRSSEQRLTAK</sequence>
<dbReference type="EMBL" id="CAJQZP010000975">
    <property type="protein sequence ID" value="CAG5004886.1"/>
    <property type="molecule type" value="Genomic_DNA"/>
</dbReference>
<name>A0A8S3X8R6_PARAO</name>
<keyword evidence="2" id="KW-1185">Reference proteome</keyword>
<gene>
    <name evidence="1" type="ORF">PAPOLLO_LOCUS14476</name>
</gene>
<evidence type="ECO:0000313" key="2">
    <source>
        <dbReference type="Proteomes" id="UP000691718"/>
    </source>
</evidence>
<reference evidence="1" key="1">
    <citation type="submission" date="2021-04" db="EMBL/GenBank/DDBJ databases">
        <authorList>
            <person name="Tunstrom K."/>
        </authorList>
    </citation>
    <scope>NUCLEOTIDE SEQUENCE</scope>
</reference>
<dbReference type="Proteomes" id="UP000691718">
    <property type="component" value="Unassembled WGS sequence"/>
</dbReference>
<comment type="caution">
    <text evidence="1">The sequence shown here is derived from an EMBL/GenBank/DDBJ whole genome shotgun (WGS) entry which is preliminary data.</text>
</comment>
<organism evidence="1 2">
    <name type="scientific">Parnassius apollo</name>
    <name type="common">Apollo butterfly</name>
    <name type="synonym">Papilio apollo</name>
    <dbReference type="NCBI Taxonomy" id="110799"/>
    <lineage>
        <taxon>Eukaryota</taxon>
        <taxon>Metazoa</taxon>
        <taxon>Ecdysozoa</taxon>
        <taxon>Arthropoda</taxon>
        <taxon>Hexapoda</taxon>
        <taxon>Insecta</taxon>
        <taxon>Pterygota</taxon>
        <taxon>Neoptera</taxon>
        <taxon>Endopterygota</taxon>
        <taxon>Lepidoptera</taxon>
        <taxon>Glossata</taxon>
        <taxon>Ditrysia</taxon>
        <taxon>Papilionoidea</taxon>
        <taxon>Papilionidae</taxon>
        <taxon>Parnassiinae</taxon>
        <taxon>Parnassini</taxon>
        <taxon>Parnassius</taxon>
        <taxon>Parnassius</taxon>
    </lineage>
</organism>
<protein>
    <submittedName>
        <fullName evidence="1">(apollo) hypothetical protein</fullName>
    </submittedName>
</protein>
<accession>A0A8S3X8R6</accession>
<dbReference type="OrthoDB" id="410381at2759"/>
<proteinExistence type="predicted"/>
<evidence type="ECO:0000313" key="1">
    <source>
        <dbReference type="EMBL" id="CAG5004886.1"/>
    </source>
</evidence>